<dbReference type="Proteomes" id="UP000295264">
    <property type="component" value="Unassembled WGS sequence"/>
</dbReference>
<sequence>EECCYHINETGLVEDNVNALHRLREELQRKHQQSASPIPDWWRSTLYTWLTPTLGPSILICILFMLAPCFLRLLRRRMEEVSRVATNQMLLGPYTLLPTEPPHWSP</sequence>
<evidence type="ECO:0000313" key="3">
    <source>
        <dbReference type="EMBL" id="TEA36873.1"/>
    </source>
</evidence>
<dbReference type="AlphaFoldDB" id="A0A484GMQ1"/>
<dbReference type="InterPro" id="IPR018154">
    <property type="entry name" value="TLV/ENV_coat_polyprotein"/>
</dbReference>
<evidence type="ECO:0000256" key="2">
    <source>
        <dbReference type="SAM" id="Phobius"/>
    </source>
</evidence>
<comment type="caution">
    <text evidence="3">The sequence shown here is derived from an EMBL/GenBank/DDBJ whole genome shotgun (WGS) entry which is preliminary data.</text>
</comment>
<keyword evidence="2" id="KW-0472">Membrane</keyword>
<feature type="transmembrane region" description="Helical" evidence="2">
    <location>
        <begin position="54"/>
        <end position="74"/>
    </location>
</feature>
<protein>
    <submittedName>
        <fullName evidence="3">Uncharacterized protein</fullName>
    </submittedName>
</protein>
<keyword evidence="1" id="KW-1015">Disulfide bond</keyword>
<proteinExistence type="predicted"/>
<dbReference type="Pfam" id="PF00429">
    <property type="entry name" value="TLV_coat"/>
    <property type="match status" value="1"/>
</dbReference>
<feature type="non-terminal residue" evidence="3">
    <location>
        <position position="1"/>
    </location>
</feature>
<gene>
    <name evidence="3" type="ORF">DBR06_SOUSAS32310002</name>
</gene>
<keyword evidence="4" id="KW-1185">Reference proteome</keyword>
<dbReference type="PANTHER" id="PTHR10424">
    <property type="entry name" value="VIRAL ENVELOPE PROTEIN"/>
    <property type="match status" value="1"/>
</dbReference>
<reference evidence="3 4" key="1">
    <citation type="journal article" date="2018" name="Genomics">
        <title>Molecular footprints of inshore aquatic adaptation in Indo-Pacific humpback dolphin (Sousa chinensis).</title>
        <authorList>
            <person name="Ming Y."/>
            <person name="Jian J."/>
            <person name="Yu F."/>
            <person name="Yu X."/>
            <person name="Wang J."/>
            <person name="Liu W."/>
        </authorList>
    </citation>
    <scope>NUCLEOTIDE SEQUENCE [LARGE SCALE GENOMIC DNA]</scope>
    <source>
        <strain evidence="3">MY-2018</strain>
        <tissue evidence="3">Skin</tissue>
    </source>
</reference>
<accession>A0A484GMQ1</accession>
<evidence type="ECO:0000313" key="4">
    <source>
        <dbReference type="Proteomes" id="UP000295264"/>
    </source>
</evidence>
<dbReference type="EMBL" id="QWLN02005732">
    <property type="protein sequence ID" value="TEA36873.1"/>
    <property type="molecule type" value="Genomic_DNA"/>
</dbReference>
<organism evidence="3 4">
    <name type="scientific">Sousa chinensis</name>
    <name type="common">Indo-pacific humpbacked dolphin</name>
    <name type="synonym">Steno chinensis</name>
    <dbReference type="NCBI Taxonomy" id="103600"/>
    <lineage>
        <taxon>Eukaryota</taxon>
        <taxon>Metazoa</taxon>
        <taxon>Chordata</taxon>
        <taxon>Craniata</taxon>
        <taxon>Vertebrata</taxon>
        <taxon>Euteleostomi</taxon>
        <taxon>Mammalia</taxon>
        <taxon>Eutheria</taxon>
        <taxon>Laurasiatheria</taxon>
        <taxon>Artiodactyla</taxon>
        <taxon>Whippomorpha</taxon>
        <taxon>Cetacea</taxon>
        <taxon>Odontoceti</taxon>
        <taxon>Delphinidae</taxon>
        <taxon>Sousa</taxon>
    </lineage>
</organism>
<keyword evidence="2" id="KW-0812">Transmembrane</keyword>
<dbReference type="PANTHER" id="PTHR10424:SF73">
    <property type="entry name" value="ENDOGENOUS RETROVIRUS GROUP FC1 ENV POLYPROTEIN-RELATED"/>
    <property type="match status" value="1"/>
</dbReference>
<name>A0A484GMQ1_SOUCH</name>
<keyword evidence="2" id="KW-1133">Transmembrane helix</keyword>
<evidence type="ECO:0000256" key="1">
    <source>
        <dbReference type="ARBA" id="ARBA00023157"/>
    </source>
</evidence>
<feature type="non-terminal residue" evidence="3">
    <location>
        <position position="106"/>
    </location>
</feature>